<protein>
    <submittedName>
        <fullName evidence="2">Uncharacterized protein</fullName>
    </submittedName>
</protein>
<dbReference type="Gramene" id="C.cajan_14887.t">
    <property type="protein sequence ID" value="C.cajan_14887.t"/>
    <property type="gene ID" value="C.cajan_14887"/>
</dbReference>
<gene>
    <name evidence="2" type="ORF">KK1_015321</name>
</gene>
<feature type="region of interest" description="Disordered" evidence="1">
    <location>
        <begin position="1"/>
        <end position="25"/>
    </location>
</feature>
<dbReference type="EMBL" id="CM003612">
    <property type="protein sequence ID" value="KYP59880.1"/>
    <property type="molecule type" value="Genomic_DNA"/>
</dbReference>
<keyword evidence="3" id="KW-1185">Reference proteome</keyword>
<name>A0A151SYK5_CAJCA</name>
<accession>A0A151SYK5</accession>
<proteinExistence type="predicted"/>
<feature type="compositionally biased region" description="Polar residues" evidence="1">
    <location>
        <begin position="1"/>
        <end position="24"/>
    </location>
</feature>
<evidence type="ECO:0000313" key="2">
    <source>
        <dbReference type="EMBL" id="KYP59880.1"/>
    </source>
</evidence>
<organism evidence="2 3">
    <name type="scientific">Cajanus cajan</name>
    <name type="common">Pigeon pea</name>
    <name type="synonym">Cajanus indicus</name>
    <dbReference type="NCBI Taxonomy" id="3821"/>
    <lineage>
        <taxon>Eukaryota</taxon>
        <taxon>Viridiplantae</taxon>
        <taxon>Streptophyta</taxon>
        <taxon>Embryophyta</taxon>
        <taxon>Tracheophyta</taxon>
        <taxon>Spermatophyta</taxon>
        <taxon>Magnoliopsida</taxon>
        <taxon>eudicotyledons</taxon>
        <taxon>Gunneridae</taxon>
        <taxon>Pentapetalae</taxon>
        <taxon>rosids</taxon>
        <taxon>fabids</taxon>
        <taxon>Fabales</taxon>
        <taxon>Fabaceae</taxon>
        <taxon>Papilionoideae</taxon>
        <taxon>50 kb inversion clade</taxon>
        <taxon>NPAAA clade</taxon>
        <taxon>indigoferoid/millettioid clade</taxon>
        <taxon>Phaseoleae</taxon>
        <taxon>Cajanus</taxon>
    </lineage>
</organism>
<dbReference type="Proteomes" id="UP000075243">
    <property type="component" value="Chromosome 10"/>
</dbReference>
<reference evidence="2 3" key="1">
    <citation type="journal article" date="2012" name="Nat. Biotechnol.">
        <title>Draft genome sequence of pigeonpea (Cajanus cajan), an orphan legume crop of resource-poor farmers.</title>
        <authorList>
            <person name="Varshney R.K."/>
            <person name="Chen W."/>
            <person name="Li Y."/>
            <person name="Bharti A.K."/>
            <person name="Saxena R.K."/>
            <person name="Schlueter J.A."/>
            <person name="Donoghue M.T."/>
            <person name="Azam S."/>
            <person name="Fan G."/>
            <person name="Whaley A.M."/>
            <person name="Farmer A.D."/>
            <person name="Sheridan J."/>
            <person name="Iwata A."/>
            <person name="Tuteja R."/>
            <person name="Penmetsa R.V."/>
            <person name="Wu W."/>
            <person name="Upadhyaya H.D."/>
            <person name="Yang S.P."/>
            <person name="Shah T."/>
            <person name="Saxena K.B."/>
            <person name="Michael T."/>
            <person name="McCombie W.R."/>
            <person name="Yang B."/>
            <person name="Zhang G."/>
            <person name="Yang H."/>
            <person name="Wang J."/>
            <person name="Spillane C."/>
            <person name="Cook D.R."/>
            <person name="May G.D."/>
            <person name="Xu X."/>
            <person name="Jackson S.A."/>
        </authorList>
    </citation>
    <scope>NUCLEOTIDE SEQUENCE [LARGE SCALE GENOMIC DNA]</scope>
    <source>
        <strain evidence="3">cv. Asha</strain>
    </source>
</reference>
<sequence>MNGPTNITTNVNSIPQDTTKSAHITPTLKYKGKGLKKKKDKEVAVIAPRKQQKKSNESEGNDCFFCGTIRHVKKHFTHGMLRKVCFSTWFVMKLF</sequence>
<dbReference type="AlphaFoldDB" id="A0A151SYK5"/>
<evidence type="ECO:0000313" key="3">
    <source>
        <dbReference type="Proteomes" id="UP000075243"/>
    </source>
</evidence>
<evidence type="ECO:0000256" key="1">
    <source>
        <dbReference type="SAM" id="MobiDB-lite"/>
    </source>
</evidence>